<reference evidence="7" key="2">
    <citation type="submission" date="2013-12" db="EMBL/GenBank/DDBJ databases">
        <authorList>
            <person name="Yu Y."/>
            <person name="Lee S."/>
            <person name="de Baynast K."/>
            <person name="Wissotski M."/>
            <person name="Liu L."/>
            <person name="Talag J."/>
            <person name="Goicoechea J."/>
            <person name="Angelova A."/>
            <person name="Jetty R."/>
            <person name="Kudrna D."/>
            <person name="Golser W."/>
            <person name="Rivera L."/>
            <person name="Zhang J."/>
            <person name="Wing R."/>
        </authorList>
    </citation>
    <scope>NUCLEOTIDE SEQUENCE</scope>
</reference>
<dbReference type="Pfam" id="PF13456">
    <property type="entry name" value="RVT_3"/>
    <property type="match status" value="1"/>
</dbReference>
<dbReference type="Pfam" id="PF01397">
    <property type="entry name" value="Terpene_synth"/>
    <property type="match status" value="1"/>
</dbReference>
<dbReference type="eggNOG" id="ENOG502QVGX">
    <property type="taxonomic scope" value="Eukaryota"/>
</dbReference>
<reference evidence="6" key="3">
    <citation type="submission" date="2015-04" db="UniProtKB">
        <authorList>
            <consortium name="EnsemblPlants"/>
        </authorList>
    </citation>
    <scope>IDENTIFICATION</scope>
</reference>
<dbReference type="PANTHER" id="PTHR31739">
    <property type="entry name" value="ENT-COPALYL DIPHOSPHATE SYNTHASE, CHLOROPLASTIC"/>
    <property type="match status" value="1"/>
</dbReference>
<dbReference type="InterPro" id="IPR012337">
    <property type="entry name" value="RNaseH-like_sf"/>
</dbReference>
<dbReference type="InterPro" id="IPR001906">
    <property type="entry name" value="Terpene_synth_N"/>
</dbReference>
<dbReference type="AlphaFoldDB" id="A0A0D9W9C1"/>
<dbReference type="STRING" id="77586.A0A0D9W9C1"/>
<dbReference type="SUPFAM" id="SSF48576">
    <property type="entry name" value="Terpenoid synthases"/>
    <property type="match status" value="2"/>
</dbReference>
<dbReference type="InterPro" id="IPR008949">
    <property type="entry name" value="Isoprenoid_synthase_dom_sf"/>
</dbReference>
<protein>
    <recommendedName>
        <fullName evidence="8">Terpene synthase metal-binding domain-containing protein</fullName>
    </recommendedName>
</protein>
<dbReference type="Pfam" id="PF19086">
    <property type="entry name" value="Terpene_syn_C_2"/>
    <property type="match status" value="2"/>
</dbReference>
<dbReference type="SFLD" id="SFLDG01014">
    <property type="entry name" value="Terpene_Cyclase_Like_1_N-term"/>
    <property type="match status" value="1"/>
</dbReference>
<dbReference type="InterPro" id="IPR036965">
    <property type="entry name" value="Terpene_synth_N_sf"/>
</dbReference>
<dbReference type="SUPFAM" id="SSF48239">
    <property type="entry name" value="Terpenoid cyclases/Protein prenyltransferases"/>
    <property type="match status" value="2"/>
</dbReference>
<dbReference type="GO" id="GO:0000287">
    <property type="term" value="F:magnesium ion binding"/>
    <property type="evidence" value="ECO:0007669"/>
    <property type="project" value="TreeGrafter"/>
</dbReference>
<proteinExistence type="inferred from homology"/>
<reference evidence="6 7" key="1">
    <citation type="submission" date="2012-08" db="EMBL/GenBank/DDBJ databases">
        <title>Oryza genome evolution.</title>
        <authorList>
            <person name="Wing R.A."/>
        </authorList>
    </citation>
    <scope>NUCLEOTIDE SEQUENCE</scope>
</reference>
<dbReference type="Gramene" id="LPERR04G20560.1">
    <property type="protein sequence ID" value="LPERR04G20560.1"/>
    <property type="gene ID" value="LPERR04G20560"/>
</dbReference>
<feature type="domain" description="Terpene synthase N-terminal" evidence="4">
    <location>
        <begin position="321"/>
        <end position="503"/>
    </location>
</feature>
<organism evidence="6 7">
    <name type="scientific">Leersia perrieri</name>
    <dbReference type="NCBI Taxonomy" id="77586"/>
    <lineage>
        <taxon>Eukaryota</taxon>
        <taxon>Viridiplantae</taxon>
        <taxon>Streptophyta</taxon>
        <taxon>Embryophyta</taxon>
        <taxon>Tracheophyta</taxon>
        <taxon>Spermatophyta</taxon>
        <taxon>Magnoliopsida</taxon>
        <taxon>Liliopsida</taxon>
        <taxon>Poales</taxon>
        <taxon>Poaceae</taxon>
        <taxon>BOP clade</taxon>
        <taxon>Oryzoideae</taxon>
        <taxon>Oryzeae</taxon>
        <taxon>Oryzinae</taxon>
        <taxon>Leersia</taxon>
    </lineage>
</organism>
<dbReference type="GO" id="GO:0003676">
    <property type="term" value="F:nucleic acid binding"/>
    <property type="evidence" value="ECO:0007669"/>
    <property type="project" value="InterPro"/>
</dbReference>
<dbReference type="InterPro" id="IPR044730">
    <property type="entry name" value="RNase_H-like_dom_plant"/>
</dbReference>
<feature type="domain" description="RNase H type-1" evidence="5">
    <location>
        <begin position="52"/>
        <end position="155"/>
    </location>
</feature>
<name>A0A0D9W9C1_9ORYZ</name>
<dbReference type="Gene3D" id="1.50.10.130">
    <property type="entry name" value="Terpene synthase, N-terminal domain"/>
    <property type="match status" value="1"/>
</dbReference>
<evidence type="ECO:0000259" key="4">
    <source>
        <dbReference type="Pfam" id="PF01397"/>
    </source>
</evidence>
<dbReference type="HOGENOM" id="CLU_284908_0_0_1"/>
<evidence type="ECO:0000259" key="5">
    <source>
        <dbReference type="Pfam" id="PF13456"/>
    </source>
</evidence>
<dbReference type="PANTHER" id="PTHR31739:SF16">
    <property type="entry name" value="ENT-KAURENE SYNTHASE-LIKE 3"/>
    <property type="match status" value="1"/>
</dbReference>
<dbReference type="InterPro" id="IPR036397">
    <property type="entry name" value="RNaseH_sf"/>
</dbReference>
<dbReference type="Gene3D" id="1.50.10.160">
    <property type="match status" value="2"/>
</dbReference>
<dbReference type="CDD" id="cd06222">
    <property type="entry name" value="RNase_H_like"/>
    <property type="match status" value="1"/>
</dbReference>
<dbReference type="EnsemblPlants" id="LPERR04G20560.1">
    <property type="protein sequence ID" value="LPERR04G20560.1"/>
    <property type="gene ID" value="LPERR04G20560"/>
</dbReference>
<evidence type="ECO:0000256" key="3">
    <source>
        <dbReference type="ARBA" id="ARBA00022723"/>
    </source>
</evidence>
<evidence type="ECO:0000313" key="6">
    <source>
        <dbReference type="EnsemblPlants" id="LPERR04G20560.1"/>
    </source>
</evidence>
<dbReference type="Gene3D" id="1.10.600.10">
    <property type="entry name" value="Farnesyl Diphosphate Synthase"/>
    <property type="match status" value="3"/>
</dbReference>
<dbReference type="InterPro" id="IPR002156">
    <property type="entry name" value="RNaseH_domain"/>
</dbReference>
<comment type="similarity">
    <text evidence="2">Belongs to the terpene synthase family.</text>
</comment>
<dbReference type="GO" id="GO:0010333">
    <property type="term" value="F:terpene synthase activity"/>
    <property type="evidence" value="ECO:0007669"/>
    <property type="project" value="InterPro"/>
</dbReference>
<evidence type="ECO:0000256" key="1">
    <source>
        <dbReference type="ARBA" id="ARBA00001946"/>
    </source>
</evidence>
<dbReference type="FunFam" id="1.50.10.130:FF:000003">
    <property type="entry name" value="Ent-cassa-12,15-diene synthase"/>
    <property type="match status" value="1"/>
</dbReference>
<dbReference type="SUPFAM" id="SSF53098">
    <property type="entry name" value="Ribonuclease H-like"/>
    <property type="match status" value="1"/>
</dbReference>
<keyword evidence="7" id="KW-1185">Reference proteome</keyword>
<dbReference type="GO" id="GO:0016102">
    <property type="term" value="P:diterpenoid biosynthetic process"/>
    <property type="evidence" value="ECO:0007669"/>
    <property type="project" value="InterPro"/>
</dbReference>
<evidence type="ECO:0000313" key="7">
    <source>
        <dbReference type="Proteomes" id="UP000032180"/>
    </source>
</evidence>
<sequence>MRSQEEGEGDDCEVDDVVFRVRNTKHELLQLFETGERREAPVIQRWSPPMEGFVVRNHNGTALLAGAGRRTSVHDALCAEAEAWIAAAMVQGITKITIETDSATLVSALRSQEYDQSPGGAIFVELKLLLQLEFAEVATVHKPRSCNSVAHELAQVGVSMERGQSSVWTDPFPNFRLQANREVDLSLSPYDTAWMAMVPLEAACIGDSPPSSSPRFPQCVEWILQNQHDDGSWRSVNKDVLSSTLACVLALVRWDTGREHVRRGLQFVGSNISVAMDEQTFSPVGFNVTFAAMLRDDVMICSGGRKADIAYAIEGLRSLQDWNEVMKLQRKNGPLFNSPSTTAAELVHKYATKALQYLDMLLDKFGAVPVAYPVNIQYQLYMVDVLEKLGIASHFFGEISSILDMTYSCWLQRNDEIMLDMATCGMAFRLLRMNGYDVSSDELSHLAEPSSFHGSLQGFINDTRSLLELHNASKVSISEKDTILDNIGSWTSCLLKEKLLSSPVPRTPLFEEASCQVEYALSFPFYTTLDRLDHKRNIEHFDNTCCQMLEVHFPCHSNEEIMALGVRDFSCSQFIYQEELHQLGSWVKENRLDQLQFARQKLEYFYFSAGATMFHPELSDVRILWAKNGVLTTVVDDFFDVGGSKEELENLVALVEKWDKNDRTEYYSEQVEIVEWRQSQYVPTAEEYMENAVVTFALGPIVLPALYLVGPKLPDSVVRSQECSELFRLMSTCGRLLNDVQSYEREGTQGKLNSVSLLALQSGGSVTMEEAVKEIQKPVEKCRRELLNLVVSRECVIPRPCKDLFWNMCKVCYFFYSGSDGFSSPTAKAGAVNAVIHEPLLLNMNHLSPRHLASAPHLHGPPRHVRSGSQTLKLLGSEKAGAPPAVGRCGRRHCQSVEGGASLHAVGHRRRRPRAVSISLAITRVQTPAPIDPGPKVAEPPHTHARWQELLRYMMEEVEWRKRQYVPTIEEYMENAVVSFALGPILLPAIYFVGPKIPDSVVRSQECNELFRLVSTMGRLLNDFRSYERECREGKLNSVFLLVLHSGGSVSMEEAVEEIQKPIEKCRRDLLRLVLSKDSTVPRPCKELFWNMSKCCYFFYSRGDGFSSPTAKAGAVKAVIHEPLQL</sequence>
<dbReference type="GO" id="GO:0004523">
    <property type="term" value="F:RNA-DNA hybrid ribonuclease activity"/>
    <property type="evidence" value="ECO:0007669"/>
    <property type="project" value="InterPro"/>
</dbReference>
<dbReference type="Proteomes" id="UP000032180">
    <property type="component" value="Chromosome 4"/>
</dbReference>
<dbReference type="Gene3D" id="3.30.420.10">
    <property type="entry name" value="Ribonuclease H-like superfamily/Ribonuclease H"/>
    <property type="match status" value="1"/>
</dbReference>
<dbReference type="InterPro" id="IPR044814">
    <property type="entry name" value="Terpene_cyclase_plant_C1"/>
</dbReference>
<accession>A0A0D9W9C1</accession>
<evidence type="ECO:0000256" key="2">
    <source>
        <dbReference type="ARBA" id="ARBA00006333"/>
    </source>
</evidence>
<evidence type="ECO:0008006" key="8">
    <source>
        <dbReference type="Google" id="ProtNLM"/>
    </source>
</evidence>
<keyword evidence="3" id="KW-0479">Metal-binding</keyword>
<comment type="cofactor">
    <cofactor evidence="1">
        <name>Mg(2+)</name>
        <dbReference type="ChEBI" id="CHEBI:18420"/>
    </cofactor>
</comment>
<dbReference type="InterPro" id="IPR050148">
    <property type="entry name" value="Terpene_synthase-like"/>
</dbReference>
<dbReference type="InterPro" id="IPR008930">
    <property type="entry name" value="Terpenoid_cyclase/PrenylTrfase"/>
</dbReference>
<dbReference type="CDD" id="cd00684">
    <property type="entry name" value="Terpene_cyclase_plant_C1"/>
    <property type="match status" value="1"/>
</dbReference>